<dbReference type="Proteomes" id="UP000054564">
    <property type="component" value="Unassembled WGS sequence"/>
</dbReference>
<sequence>MDDSTNSERQEWQQQGDLVVQKFTYLISKWDEDDEEPLPTLPRNHPMSAELIQSKRALLQRLCTSLLPLLRTKIEHLEQSLDPTELRKAPASQLKLILDIQSEVDRTLDQIDSAQEEICQGACSPTQSDDSDMEELKSYRLYVLKSSIKATLMSLICESFRKHVDLIQQLNLSTETFQGEPDIYAAKKQVEEYTSYVYEEIDSTINLPRVSDFANMKNLWTDVIPAIDLALQDILRLIKETEKRPVVCPNYTPNDPSIPVLIQVIPIVKLSRLFFNKLSCPPLDEGILVRFSDLPSSRMEALGEIPHKFLRLLADVCALLKHSSVGRADITVRRLNVLVESLDSSFDRCFNVADYFINQILDTLGSSIQNYLKTWFANWYTSFELAISNLMKAVESYEYKLCECSDCL</sequence>
<evidence type="ECO:0000313" key="2">
    <source>
        <dbReference type="Proteomes" id="UP000054564"/>
    </source>
</evidence>
<proteinExistence type="predicted"/>
<evidence type="ECO:0000313" key="1">
    <source>
        <dbReference type="EMBL" id="KNF03402.1"/>
    </source>
</evidence>
<name>A0A0L0VW17_9BASI</name>
<dbReference type="EMBL" id="AJIL01000017">
    <property type="protein sequence ID" value="KNF03402.1"/>
    <property type="molecule type" value="Genomic_DNA"/>
</dbReference>
<dbReference type="PANTHER" id="PTHR33069">
    <property type="entry name" value="CHROMOSOME 7, WHOLE GENOME SHOTGUN SEQUENCE-RELATED"/>
    <property type="match status" value="1"/>
</dbReference>
<dbReference type="AlphaFoldDB" id="A0A0L0VW17"/>
<dbReference type="OrthoDB" id="10583423at2759"/>
<keyword evidence="2" id="KW-1185">Reference proteome</keyword>
<gene>
    <name evidence="1" type="ORF">PSTG_03342</name>
</gene>
<reference evidence="2" key="1">
    <citation type="submission" date="2014-03" db="EMBL/GenBank/DDBJ databases">
        <title>The Genome Sequence of Puccinia striiformis f. sp. tritici PST-78.</title>
        <authorList>
            <consortium name="The Broad Institute Genome Sequencing Platform"/>
            <person name="Cuomo C."/>
            <person name="Hulbert S."/>
            <person name="Chen X."/>
            <person name="Walker B."/>
            <person name="Young S.K."/>
            <person name="Zeng Q."/>
            <person name="Gargeya S."/>
            <person name="Fitzgerald M."/>
            <person name="Haas B."/>
            <person name="Abouelleil A."/>
            <person name="Alvarado L."/>
            <person name="Arachchi H.M."/>
            <person name="Berlin A.M."/>
            <person name="Chapman S.B."/>
            <person name="Goldberg J."/>
            <person name="Griggs A."/>
            <person name="Gujja S."/>
            <person name="Hansen M."/>
            <person name="Howarth C."/>
            <person name="Imamovic A."/>
            <person name="Larimer J."/>
            <person name="McCowan C."/>
            <person name="Montmayeur A."/>
            <person name="Murphy C."/>
            <person name="Neiman D."/>
            <person name="Pearson M."/>
            <person name="Priest M."/>
            <person name="Roberts A."/>
            <person name="Saif S."/>
            <person name="Shea T."/>
            <person name="Sisk P."/>
            <person name="Sykes S."/>
            <person name="Wortman J."/>
            <person name="Nusbaum C."/>
            <person name="Birren B."/>
        </authorList>
    </citation>
    <scope>NUCLEOTIDE SEQUENCE [LARGE SCALE GENOMIC DNA]</scope>
    <source>
        <strain evidence="2">race PST-78</strain>
    </source>
</reference>
<protein>
    <submittedName>
        <fullName evidence="1">Uncharacterized protein</fullName>
    </submittedName>
</protein>
<comment type="caution">
    <text evidence="1">The sequence shown here is derived from an EMBL/GenBank/DDBJ whole genome shotgun (WGS) entry which is preliminary data.</text>
</comment>
<accession>A0A0L0VW17</accession>
<dbReference type="PANTHER" id="PTHR33069:SF3">
    <property type="entry name" value="DYNEIN HEAVY CHAIN TAIL DOMAIN-CONTAINING PROTEIN"/>
    <property type="match status" value="1"/>
</dbReference>
<organism evidence="1 2">
    <name type="scientific">Puccinia striiformis f. sp. tritici PST-78</name>
    <dbReference type="NCBI Taxonomy" id="1165861"/>
    <lineage>
        <taxon>Eukaryota</taxon>
        <taxon>Fungi</taxon>
        <taxon>Dikarya</taxon>
        <taxon>Basidiomycota</taxon>
        <taxon>Pucciniomycotina</taxon>
        <taxon>Pucciniomycetes</taxon>
        <taxon>Pucciniales</taxon>
        <taxon>Pucciniaceae</taxon>
        <taxon>Puccinia</taxon>
    </lineage>
</organism>